<dbReference type="Pfam" id="PF06276">
    <property type="entry name" value="FhuF"/>
    <property type="match status" value="1"/>
</dbReference>
<name>A0A7W3RC40_9ACTN</name>
<feature type="compositionally biased region" description="Low complexity" evidence="3">
    <location>
        <begin position="21"/>
        <end position="35"/>
    </location>
</feature>
<feature type="domain" description="Aerobactin siderophore biosynthesis IucA/IucC N-terminal" evidence="4">
    <location>
        <begin position="254"/>
        <end position="356"/>
    </location>
</feature>
<comment type="pathway">
    <text evidence="1">Siderophore biosynthesis.</text>
</comment>
<dbReference type="AlphaFoldDB" id="A0A7W3RC40"/>
<evidence type="ECO:0000313" key="6">
    <source>
        <dbReference type="EMBL" id="MBA9007531.1"/>
    </source>
</evidence>
<sequence>MTTGSPPPPRRPADDLVPATGRSRAPSPAAPGRPGVESVLAARVLDALLREDYAGLRRYRQGGELRLPGGPVVRLRGREDAGRGVWPPPGFLAEWSVDPDAGLRLEEVFAAVRALADPRDDVAAFERECRECLATLLLHENAWPAVAGRLAEVPVTGAGVFYETLAAHTDHPVYPTGRCRTGLTTDDLRRYAPEFAPVFALRWAAVPPERVTRAGERPGWWPRPADVGVDGPCELLPVHPLNTGVAVAPLPYLDVRPTLSMRTVAVDGRTHLKVPLPTSTLGLRNRRTIVPRTLHDGALAERILRRVLAREPGLPLLLADEQTYGHAGDPLLGYLVRKFPAETEGAHVVPVAALLADHPGGGTVIERWDVPELFGEYLSALLTANVTLFRYGIALEAHQQNVALVLGDGPLRLLVKDNDGMLVDPRRLAAAPGPGRDSFEDPRMAAGDPESLARVFVTITLHLCAGAVAFGLAERGLLPLRTGLAMVRERLDAALGPEDGFLRSRTLDADALPAKAMLTAGTLVDKARTGARDINKHYGPDGPNYLDYLRD</sequence>
<reference evidence="6 7" key="1">
    <citation type="submission" date="2020-08" db="EMBL/GenBank/DDBJ databases">
        <title>Sequencing the genomes of 1000 actinobacteria strains.</title>
        <authorList>
            <person name="Klenk H.-P."/>
        </authorList>
    </citation>
    <scope>NUCLEOTIDE SEQUENCE [LARGE SCALE GENOMIC DNA]</scope>
    <source>
        <strain evidence="6 7">DSM 45823</strain>
    </source>
</reference>
<dbReference type="InterPro" id="IPR037455">
    <property type="entry name" value="LucA/IucC-like"/>
</dbReference>
<dbReference type="Proteomes" id="UP000539313">
    <property type="component" value="Unassembled WGS sequence"/>
</dbReference>
<evidence type="ECO:0000256" key="3">
    <source>
        <dbReference type="SAM" id="MobiDB-lite"/>
    </source>
</evidence>
<feature type="region of interest" description="Disordered" evidence="3">
    <location>
        <begin position="1"/>
        <end position="35"/>
    </location>
</feature>
<comment type="caution">
    <text evidence="6">The sequence shown here is derived from an EMBL/GenBank/DDBJ whole genome shotgun (WGS) entry which is preliminary data.</text>
</comment>
<evidence type="ECO:0000256" key="1">
    <source>
        <dbReference type="ARBA" id="ARBA00004924"/>
    </source>
</evidence>
<dbReference type="GO" id="GO:0016881">
    <property type="term" value="F:acid-amino acid ligase activity"/>
    <property type="evidence" value="ECO:0007669"/>
    <property type="project" value="UniProtKB-ARBA"/>
</dbReference>
<comment type="similarity">
    <text evidence="2">Belongs to the IucA/IucC family.</text>
</comment>
<accession>A0A7W3RC40</accession>
<feature type="compositionally biased region" description="Pro residues" evidence="3">
    <location>
        <begin position="1"/>
        <end position="10"/>
    </location>
</feature>
<dbReference type="GO" id="GO:0019290">
    <property type="term" value="P:siderophore biosynthetic process"/>
    <property type="evidence" value="ECO:0007669"/>
    <property type="project" value="InterPro"/>
</dbReference>
<evidence type="ECO:0000313" key="7">
    <source>
        <dbReference type="Proteomes" id="UP000539313"/>
    </source>
</evidence>
<dbReference type="Pfam" id="PF04183">
    <property type="entry name" value="IucA_IucC"/>
    <property type="match status" value="2"/>
</dbReference>
<organism evidence="6 7">
    <name type="scientific">Thermomonospora cellulosilytica</name>
    <dbReference type="NCBI Taxonomy" id="1411118"/>
    <lineage>
        <taxon>Bacteria</taxon>
        <taxon>Bacillati</taxon>
        <taxon>Actinomycetota</taxon>
        <taxon>Actinomycetes</taxon>
        <taxon>Streptosporangiales</taxon>
        <taxon>Thermomonosporaceae</taxon>
        <taxon>Thermomonospora</taxon>
    </lineage>
</organism>
<feature type="domain" description="Aerobactin siderophore biosynthesis IucA/IucC N-terminal" evidence="4">
    <location>
        <begin position="163"/>
        <end position="213"/>
    </location>
</feature>
<dbReference type="InterPro" id="IPR007310">
    <property type="entry name" value="Aerobactin_biosyn_IucA/IucC_N"/>
</dbReference>
<feature type="domain" description="Aerobactin siderophore biosynthesis IucA/IucC-like C-terminal" evidence="5">
    <location>
        <begin position="374"/>
        <end position="519"/>
    </location>
</feature>
<keyword evidence="7" id="KW-1185">Reference proteome</keyword>
<protein>
    <submittedName>
        <fullName evidence="6">Siderophore synthetase component</fullName>
    </submittedName>
</protein>
<proteinExistence type="inferred from homology"/>
<dbReference type="EMBL" id="JACJII010000001">
    <property type="protein sequence ID" value="MBA9007531.1"/>
    <property type="molecule type" value="Genomic_DNA"/>
</dbReference>
<gene>
    <name evidence="6" type="ORF">HNR21_006413</name>
</gene>
<dbReference type="Gene3D" id="1.10.510.40">
    <property type="match status" value="1"/>
</dbReference>
<evidence type="ECO:0000256" key="2">
    <source>
        <dbReference type="ARBA" id="ARBA00007832"/>
    </source>
</evidence>
<evidence type="ECO:0000259" key="5">
    <source>
        <dbReference type="Pfam" id="PF06276"/>
    </source>
</evidence>
<dbReference type="PANTHER" id="PTHR34384">
    <property type="entry name" value="L-2,3-DIAMINOPROPANOATE--CITRATE LIGASE"/>
    <property type="match status" value="1"/>
</dbReference>
<evidence type="ECO:0000259" key="4">
    <source>
        <dbReference type="Pfam" id="PF04183"/>
    </source>
</evidence>
<dbReference type="InterPro" id="IPR022770">
    <property type="entry name" value="IucA/IucC-like_C"/>
</dbReference>
<dbReference type="PANTHER" id="PTHR34384:SF5">
    <property type="entry name" value="L-2,3-DIAMINOPROPANOATE--CITRATE LIGASE"/>
    <property type="match status" value="1"/>
</dbReference>
<dbReference type="RefSeq" id="WP_182708069.1">
    <property type="nucleotide sequence ID" value="NZ_JACJII010000001.1"/>
</dbReference>